<protein>
    <submittedName>
        <fullName evidence="1">Uncharacterized protein</fullName>
    </submittedName>
</protein>
<dbReference type="Proteomes" id="UP000261420">
    <property type="component" value="Unplaced"/>
</dbReference>
<dbReference type="AlphaFoldDB" id="A0A3B4TTN2"/>
<dbReference type="Ensembl" id="ENSSDUT00000009828.1">
    <property type="protein sequence ID" value="ENSSDUP00000009641.1"/>
    <property type="gene ID" value="ENSSDUG00000007088.1"/>
</dbReference>
<evidence type="ECO:0000313" key="1">
    <source>
        <dbReference type="Ensembl" id="ENSSDUP00000009641.1"/>
    </source>
</evidence>
<evidence type="ECO:0000313" key="2">
    <source>
        <dbReference type="Proteomes" id="UP000261420"/>
    </source>
</evidence>
<accession>A0A3B4TTN2</accession>
<sequence length="63" mass="6935">MISSNQQPKIKRSMKSYFEINDNGGVTSILLLEAAKATIQGEIMESGAPRTSKLSLRIRPKSL</sequence>
<organism evidence="1 2">
    <name type="scientific">Seriola dumerili</name>
    <name type="common">Greater amberjack</name>
    <name type="synonym">Caranx dumerili</name>
    <dbReference type="NCBI Taxonomy" id="41447"/>
    <lineage>
        <taxon>Eukaryota</taxon>
        <taxon>Metazoa</taxon>
        <taxon>Chordata</taxon>
        <taxon>Craniata</taxon>
        <taxon>Vertebrata</taxon>
        <taxon>Euteleostomi</taxon>
        <taxon>Actinopterygii</taxon>
        <taxon>Neopterygii</taxon>
        <taxon>Teleostei</taxon>
        <taxon>Neoteleostei</taxon>
        <taxon>Acanthomorphata</taxon>
        <taxon>Carangaria</taxon>
        <taxon>Carangiformes</taxon>
        <taxon>Carangidae</taxon>
        <taxon>Seriola</taxon>
    </lineage>
</organism>
<proteinExistence type="predicted"/>
<reference evidence="1" key="1">
    <citation type="submission" date="2025-08" db="UniProtKB">
        <authorList>
            <consortium name="Ensembl"/>
        </authorList>
    </citation>
    <scope>IDENTIFICATION</scope>
</reference>
<reference evidence="1" key="2">
    <citation type="submission" date="2025-09" db="UniProtKB">
        <authorList>
            <consortium name="Ensembl"/>
        </authorList>
    </citation>
    <scope>IDENTIFICATION</scope>
</reference>
<keyword evidence="2" id="KW-1185">Reference proteome</keyword>
<name>A0A3B4TTN2_SERDU</name>